<feature type="transmembrane region" description="Helical" evidence="9">
    <location>
        <begin position="195"/>
        <end position="214"/>
    </location>
</feature>
<dbReference type="InterPro" id="IPR027417">
    <property type="entry name" value="P-loop_NTPase"/>
</dbReference>
<dbReference type="AlphaFoldDB" id="G8X6A1"/>
<feature type="transmembrane region" description="Helical" evidence="9">
    <location>
        <begin position="45"/>
        <end position="66"/>
    </location>
</feature>
<dbReference type="eggNOG" id="COG1132">
    <property type="taxonomic scope" value="Bacteria"/>
</dbReference>
<dbReference type="InterPro" id="IPR003439">
    <property type="entry name" value="ABC_transporter-like_ATP-bd"/>
</dbReference>
<dbReference type="InterPro" id="IPR017871">
    <property type="entry name" value="ABC_transporter-like_CS"/>
</dbReference>
<comment type="subcellular location">
    <subcellularLocation>
        <location evidence="1">Cell membrane</location>
        <topology evidence="1">Multi-pass membrane protein</topology>
    </subcellularLocation>
</comment>
<evidence type="ECO:0000259" key="11">
    <source>
        <dbReference type="PROSITE" id="PS50929"/>
    </source>
</evidence>
<evidence type="ECO:0000256" key="7">
    <source>
        <dbReference type="ARBA" id="ARBA00022989"/>
    </source>
</evidence>
<dbReference type="EMBL" id="CP003222">
    <property type="protein sequence ID" value="AEW86942.1"/>
    <property type="molecule type" value="Genomic_DNA"/>
</dbReference>
<dbReference type="Pfam" id="PF00005">
    <property type="entry name" value="ABC_tran"/>
    <property type="match status" value="1"/>
</dbReference>
<keyword evidence="13" id="KW-1185">Reference proteome</keyword>
<dbReference type="SUPFAM" id="SSF90123">
    <property type="entry name" value="ABC transporter transmembrane region"/>
    <property type="match status" value="1"/>
</dbReference>
<feature type="domain" description="ABC transporter" evidence="10">
    <location>
        <begin position="370"/>
        <end position="606"/>
    </location>
</feature>
<evidence type="ECO:0000313" key="12">
    <source>
        <dbReference type="EMBL" id="AEW86942.1"/>
    </source>
</evidence>
<evidence type="ECO:0000313" key="13">
    <source>
        <dbReference type="Proteomes" id="UP000005638"/>
    </source>
</evidence>
<evidence type="ECO:0000256" key="9">
    <source>
        <dbReference type="SAM" id="Phobius"/>
    </source>
</evidence>
<dbReference type="InterPro" id="IPR039421">
    <property type="entry name" value="Type_1_exporter"/>
</dbReference>
<dbReference type="GO" id="GO:0016887">
    <property type="term" value="F:ATP hydrolysis activity"/>
    <property type="evidence" value="ECO:0007669"/>
    <property type="project" value="InterPro"/>
</dbReference>
<sequence>MIGFVNWYFQGKNHVQNYKYFSNPLNNNSIEMDILFQYLKKHYKLLAIALLMAGMNICFSLSDSIITGKIMQDCGVGIEKYKGNHWAFIKAVGFWLGLSIVMAMISRITKNFQDYFTSIVIQRTGAEMYTDGIKKSLDLPYAQFEDQRSGETLNKLQKVRIDSEKLINLSISLIFQTIVGFIFVFLYIARIDIKISIIFIITAPIIGFVSSILGKKIKAVSRNIVTQTNALAGSTTESLRNIELVKSLGLTQQEEARLNQNTLRILGLELQKIRYIRSLSFIQGTTVHFMRTLVVFTLYYFVFQGKIVVGDLLTMTFFTFFIFNPLQEMSQFIIVKNETKVSLDNFKRLLDQESEYKPSSPKNIGTIEKLTFNQVSFKHQSAHFKAVENISFEIKKGETVAFVGPSGSGKTTLVKLLVGLYKPNEGTIAYNDINETEVELLEIRKQLGFVTQDAQLFSGTIKENLLFVKPDATDNDLLNALEQASCQNLLTRAEKGINTTIGEGGIKVSGGEKQRLSIARAILRNPNLLIFDEATSALDSITEEAINETIKSISNNNRITVLIAHRLSTIMHADKIFVLEKGKIIEKGKHEELVESKGLYYAMWRQQIGERKSNIIA</sequence>
<dbReference type="PROSITE" id="PS50929">
    <property type="entry name" value="ABC_TM1F"/>
    <property type="match status" value="1"/>
</dbReference>
<dbReference type="FunFam" id="3.40.50.300:FF:000299">
    <property type="entry name" value="ABC transporter ATP-binding protein/permease"/>
    <property type="match status" value="1"/>
</dbReference>
<evidence type="ECO:0000256" key="1">
    <source>
        <dbReference type="ARBA" id="ARBA00004651"/>
    </source>
</evidence>
<proteinExistence type="predicted"/>
<dbReference type="GO" id="GO:0005886">
    <property type="term" value="C:plasma membrane"/>
    <property type="evidence" value="ECO:0007669"/>
    <property type="project" value="UniProtKB-SubCell"/>
</dbReference>
<reference evidence="12 13" key="1">
    <citation type="journal article" date="2012" name="J. Bacteriol.">
        <title>Genome Sequence of the Fish Pathogen Flavobacterium columnare ATCC 49512.</title>
        <authorList>
            <person name="Tekedar H.C."/>
            <person name="Karsi A."/>
            <person name="Gillaspy A.F."/>
            <person name="Dyer D.W."/>
            <person name="Benton N.R."/>
            <person name="Zaitshik J."/>
            <person name="Vamenta S."/>
            <person name="Banes M.M."/>
            <person name="Gulsoy N."/>
            <person name="Aboko-Cole M."/>
            <person name="Waldbieser G.C."/>
            <person name="Lawrence M.L."/>
        </authorList>
    </citation>
    <scope>NUCLEOTIDE SEQUENCE [LARGE SCALE GENOMIC DNA]</scope>
    <source>
        <strain evidence="13">ATCC 49512 / CIP 103533 / TG 44/87</strain>
    </source>
</reference>
<evidence type="ECO:0000259" key="10">
    <source>
        <dbReference type="PROSITE" id="PS50893"/>
    </source>
</evidence>
<dbReference type="PANTHER" id="PTHR43394">
    <property type="entry name" value="ATP-DEPENDENT PERMEASE MDL1, MITOCHONDRIAL"/>
    <property type="match status" value="1"/>
</dbReference>
<dbReference type="InterPro" id="IPR003593">
    <property type="entry name" value="AAA+_ATPase"/>
</dbReference>
<dbReference type="Pfam" id="PF00664">
    <property type="entry name" value="ABC_membrane"/>
    <property type="match status" value="1"/>
</dbReference>
<keyword evidence="3" id="KW-1003">Cell membrane</keyword>
<feature type="domain" description="ABC transmembrane type-1" evidence="11">
    <location>
        <begin position="47"/>
        <end position="333"/>
    </location>
</feature>
<keyword evidence="8 9" id="KW-0472">Membrane</keyword>
<dbReference type="GO" id="GO:0005524">
    <property type="term" value="F:ATP binding"/>
    <property type="evidence" value="ECO:0007669"/>
    <property type="project" value="UniProtKB-KW"/>
</dbReference>
<keyword evidence="4 9" id="KW-0812">Transmembrane</keyword>
<keyword evidence="5" id="KW-0547">Nucleotide-binding</keyword>
<evidence type="ECO:0000256" key="4">
    <source>
        <dbReference type="ARBA" id="ARBA00022692"/>
    </source>
</evidence>
<dbReference type="Gene3D" id="3.40.50.300">
    <property type="entry name" value="P-loop containing nucleotide triphosphate hydrolases"/>
    <property type="match status" value="1"/>
</dbReference>
<dbReference type="GO" id="GO:0015421">
    <property type="term" value="F:ABC-type oligopeptide transporter activity"/>
    <property type="evidence" value="ECO:0007669"/>
    <property type="project" value="TreeGrafter"/>
</dbReference>
<dbReference type="Proteomes" id="UP000005638">
    <property type="component" value="Chromosome"/>
</dbReference>
<dbReference type="InterPro" id="IPR011527">
    <property type="entry name" value="ABC1_TM_dom"/>
</dbReference>
<accession>G8X6A1</accession>
<evidence type="ECO:0000256" key="5">
    <source>
        <dbReference type="ARBA" id="ARBA00022741"/>
    </source>
</evidence>
<keyword evidence="2" id="KW-0813">Transport</keyword>
<dbReference type="HOGENOM" id="CLU_000604_84_3_10"/>
<evidence type="ECO:0000256" key="2">
    <source>
        <dbReference type="ARBA" id="ARBA00022448"/>
    </source>
</evidence>
<dbReference type="KEGG" id="fco:FCOL_10695"/>
<dbReference type="PROSITE" id="PS50893">
    <property type="entry name" value="ABC_TRANSPORTER_2"/>
    <property type="match status" value="1"/>
</dbReference>
<protein>
    <submittedName>
        <fullName evidence="12">Mtultidrug ABC transporter permease/ATPase</fullName>
    </submittedName>
</protein>
<feature type="transmembrane region" description="Helical" evidence="9">
    <location>
        <begin position="86"/>
        <end position="105"/>
    </location>
</feature>
<keyword evidence="6" id="KW-0067">ATP-binding</keyword>
<evidence type="ECO:0000256" key="3">
    <source>
        <dbReference type="ARBA" id="ARBA00022475"/>
    </source>
</evidence>
<dbReference type="SUPFAM" id="SSF52540">
    <property type="entry name" value="P-loop containing nucleoside triphosphate hydrolases"/>
    <property type="match status" value="1"/>
</dbReference>
<dbReference type="InterPro" id="IPR036640">
    <property type="entry name" value="ABC1_TM_sf"/>
</dbReference>
<evidence type="ECO:0000256" key="8">
    <source>
        <dbReference type="ARBA" id="ARBA00023136"/>
    </source>
</evidence>
<dbReference type="PANTHER" id="PTHR43394:SF1">
    <property type="entry name" value="ATP-BINDING CASSETTE SUB-FAMILY B MEMBER 10, MITOCHONDRIAL"/>
    <property type="match status" value="1"/>
</dbReference>
<dbReference type="Gene3D" id="1.20.1560.10">
    <property type="entry name" value="ABC transporter type 1, transmembrane domain"/>
    <property type="match status" value="1"/>
</dbReference>
<feature type="transmembrane region" description="Helical" evidence="9">
    <location>
        <begin position="166"/>
        <end position="189"/>
    </location>
</feature>
<evidence type="ECO:0000256" key="6">
    <source>
        <dbReference type="ARBA" id="ARBA00022840"/>
    </source>
</evidence>
<name>G8X6A1_FLACA</name>
<dbReference type="SMART" id="SM00382">
    <property type="entry name" value="AAA"/>
    <property type="match status" value="1"/>
</dbReference>
<keyword evidence="7 9" id="KW-1133">Transmembrane helix</keyword>
<organism evidence="12 13">
    <name type="scientific">Flavobacterium columnare (strain ATCC 49512 / CIP 103533 / TG 44/87)</name>
    <dbReference type="NCBI Taxonomy" id="1041826"/>
    <lineage>
        <taxon>Bacteria</taxon>
        <taxon>Pseudomonadati</taxon>
        <taxon>Bacteroidota</taxon>
        <taxon>Flavobacteriia</taxon>
        <taxon>Flavobacteriales</taxon>
        <taxon>Flavobacteriaceae</taxon>
        <taxon>Flavobacterium</taxon>
    </lineage>
</organism>
<gene>
    <name evidence="12" type="ordered locus">FCOL_10695</name>
</gene>
<dbReference type="PROSITE" id="PS00211">
    <property type="entry name" value="ABC_TRANSPORTER_1"/>
    <property type="match status" value="1"/>
</dbReference>
<dbReference type="STRING" id="1041826.FCOL_10695"/>